<organism evidence="2 3">
    <name type="scientific">Adhaeribacter aerolatus</name>
    <dbReference type="NCBI Taxonomy" id="670289"/>
    <lineage>
        <taxon>Bacteria</taxon>
        <taxon>Pseudomonadati</taxon>
        <taxon>Bacteroidota</taxon>
        <taxon>Cytophagia</taxon>
        <taxon>Cytophagales</taxon>
        <taxon>Hymenobacteraceae</taxon>
        <taxon>Adhaeribacter</taxon>
    </lineage>
</organism>
<dbReference type="OrthoDB" id="852688at2"/>
<sequence>MLPGFFKFIYELFLSSPQPPQTRPVFWNEIFPNVGLVNIITSLLLMFVFYYLINHILPVAFFRKAWHWALFMLLSAAIGFGYALQYCDTKEVEQNSYVWSFATINALYGALFYIIFSFLFRRWSRGASTTPVRF</sequence>
<name>A0A512ASS3_9BACT</name>
<keyword evidence="1" id="KW-0812">Transmembrane</keyword>
<comment type="caution">
    <text evidence="2">The sequence shown here is derived from an EMBL/GenBank/DDBJ whole genome shotgun (WGS) entry which is preliminary data.</text>
</comment>
<protein>
    <submittedName>
        <fullName evidence="2">Uncharacterized protein</fullName>
    </submittedName>
</protein>
<keyword evidence="1" id="KW-0472">Membrane</keyword>
<feature type="transmembrane region" description="Helical" evidence="1">
    <location>
        <begin position="65"/>
        <end position="85"/>
    </location>
</feature>
<accession>A0A512ASS3</accession>
<keyword evidence="1" id="KW-1133">Transmembrane helix</keyword>
<dbReference type="RefSeq" id="WP_146894812.1">
    <property type="nucleotide sequence ID" value="NZ_BJYS01000002.1"/>
</dbReference>
<feature type="transmembrane region" description="Helical" evidence="1">
    <location>
        <begin position="97"/>
        <end position="120"/>
    </location>
</feature>
<feature type="transmembrane region" description="Helical" evidence="1">
    <location>
        <begin position="30"/>
        <end position="53"/>
    </location>
</feature>
<evidence type="ECO:0000313" key="2">
    <source>
        <dbReference type="EMBL" id="GEO02765.1"/>
    </source>
</evidence>
<dbReference type="Proteomes" id="UP000321532">
    <property type="component" value="Unassembled WGS sequence"/>
</dbReference>
<dbReference type="AlphaFoldDB" id="A0A512ASS3"/>
<gene>
    <name evidence="2" type="ORF">AAE02nite_04290</name>
</gene>
<reference evidence="2 3" key="1">
    <citation type="submission" date="2019-07" db="EMBL/GenBank/DDBJ databases">
        <title>Whole genome shotgun sequence of Adhaeribacter aerolatus NBRC 106133.</title>
        <authorList>
            <person name="Hosoyama A."/>
            <person name="Uohara A."/>
            <person name="Ohji S."/>
            <person name="Ichikawa N."/>
        </authorList>
    </citation>
    <scope>NUCLEOTIDE SEQUENCE [LARGE SCALE GENOMIC DNA]</scope>
    <source>
        <strain evidence="2 3">NBRC 106133</strain>
    </source>
</reference>
<evidence type="ECO:0000256" key="1">
    <source>
        <dbReference type="SAM" id="Phobius"/>
    </source>
</evidence>
<proteinExistence type="predicted"/>
<keyword evidence="3" id="KW-1185">Reference proteome</keyword>
<dbReference type="EMBL" id="BJYS01000002">
    <property type="protein sequence ID" value="GEO02765.1"/>
    <property type="molecule type" value="Genomic_DNA"/>
</dbReference>
<evidence type="ECO:0000313" key="3">
    <source>
        <dbReference type="Proteomes" id="UP000321532"/>
    </source>
</evidence>